<dbReference type="AlphaFoldDB" id="A0A4Z2J162"/>
<dbReference type="Pfam" id="PF00690">
    <property type="entry name" value="Cation_ATPase_N"/>
    <property type="match status" value="1"/>
</dbReference>
<feature type="domain" description="Cation-transporting P-type ATPase N-terminal" evidence="3">
    <location>
        <begin position="10"/>
        <end position="50"/>
    </location>
</feature>
<proteinExistence type="predicted"/>
<evidence type="ECO:0000259" key="3">
    <source>
        <dbReference type="Pfam" id="PF00690"/>
    </source>
</evidence>
<protein>
    <submittedName>
        <fullName evidence="4">Sarcoplasmic/endoplasmic reticulum calcium ATPase 1</fullName>
    </submittedName>
</protein>
<evidence type="ECO:0000256" key="1">
    <source>
        <dbReference type="ARBA" id="ARBA00022842"/>
    </source>
</evidence>
<keyword evidence="1" id="KW-0460">Magnesium</keyword>
<dbReference type="Proteomes" id="UP000314294">
    <property type="component" value="Unassembled WGS sequence"/>
</dbReference>
<evidence type="ECO:0000256" key="2">
    <source>
        <dbReference type="SAM" id="MobiDB-lite"/>
    </source>
</evidence>
<dbReference type="EMBL" id="SRLO01000033">
    <property type="protein sequence ID" value="TNN83408.1"/>
    <property type="molecule type" value="Genomic_DNA"/>
</dbReference>
<keyword evidence="5" id="KW-1185">Reference proteome</keyword>
<organism evidence="4 5">
    <name type="scientific">Liparis tanakae</name>
    <name type="common">Tanaka's snailfish</name>
    <dbReference type="NCBI Taxonomy" id="230148"/>
    <lineage>
        <taxon>Eukaryota</taxon>
        <taxon>Metazoa</taxon>
        <taxon>Chordata</taxon>
        <taxon>Craniata</taxon>
        <taxon>Vertebrata</taxon>
        <taxon>Euteleostomi</taxon>
        <taxon>Actinopterygii</taxon>
        <taxon>Neopterygii</taxon>
        <taxon>Teleostei</taxon>
        <taxon>Neoteleostei</taxon>
        <taxon>Acanthomorphata</taxon>
        <taxon>Eupercaria</taxon>
        <taxon>Perciformes</taxon>
        <taxon>Cottioidei</taxon>
        <taxon>Cottales</taxon>
        <taxon>Liparidae</taxon>
        <taxon>Liparis</taxon>
    </lineage>
</organism>
<feature type="region of interest" description="Disordered" evidence="2">
    <location>
        <begin position="73"/>
        <end position="97"/>
    </location>
</feature>
<accession>A0A4Z2J162</accession>
<evidence type="ECO:0000313" key="5">
    <source>
        <dbReference type="Proteomes" id="UP000314294"/>
    </source>
</evidence>
<dbReference type="SUPFAM" id="SSF81665">
    <property type="entry name" value="Calcium ATPase, transmembrane domain M"/>
    <property type="match status" value="1"/>
</dbReference>
<evidence type="ECO:0000313" key="4">
    <source>
        <dbReference type="EMBL" id="TNN83408.1"/>
    </source>
</evidence>
<dbReference type="InterPro" id="IPR023298">
    <property type="entry name" value="ATPase_P-typ_TM_dom_sf"/>
</dbReference>
<dbReference type="OrthoDB" id="3352408at2759"/>
<sequence>MENAYMKESPDVLSHFGVTEEIGLSPEQFKKNLDRYGFNELPAEEGRTRCRGREECGAQPPLLSAEIDRVFEGRPGEKRCEMKSRRTKNADRDEAEE</sequence>
<comment type="caution">
    <text evidence="4">The sequence shown here is derived from an EMBL/GenBank/DDBJ whole genome shotgun (WGS) entry which is preliminary data.</text>
</comment>
<reference evidence="4 5" key="1">
    <citation type="submission" date="2019-03" db="EMBL/GenBank/DDBJ databases">
        <title>First draft genome of Liparis tanakae, snailfish: a comprehensive survey of snailfish specific genes.</title>
        <authorList>
            <person name="Kim W."/>
            <person name="Song I."/>
            <person name="Jeong J.-H."/>
            <person name="Kim D."/>
            <person name="Kim S."/>
            <person name="Ryu S."/>
            <person name="Song J.Y."/>
            <person name="Lee S.K."/>
        </authorList>
    </citation>
    <scope>NUCLEOTIDE SEQUENCE [LARGE SCALE GENOMIC DNA]</scope>
    <source>
        <tissue evidence="4">Muscle</tissue>
    </source>
</reference>
<dbReference type="InterPro" id="IPR004014">
    <property type="entry name" value="ATPase_P-typ_cation-transptr_N"/>
</dbReference>
<name>A0A4Z2J162_9TELE</name>
<gene>
    <name evidence="4" type="primary">atp2a1_3</name>
    <name evidence="4" type="ORF">EYF80_006389</name>
</gene>